<feature type="region of interest" description="Disordered" evidence="1">
    <location>
        <begin position="364"/>
        <end position="414"/>
    </location>
</feature>
<organism evidence="2 3">
    <name type="scientific">Mycobacterium lentiflavum</name>
    <dbReference type="NCBI Taxonomy" id="141349"/>
    <lineage>
        <taxon>Bacteria</taxon>
        <taxon>Bacillati</taxon>
        <taxon>Actinomycetota</taxon>
        <taxon>Actinomycetes</taxon>
        <taxon>Mycobacteriales</taxon>
        <taxon>Mycobacteriaceae</taxon>
        <taxon>Mycobacterium</taxon>
        <taxon>Mycobacterium simiae complex</taxon>
    </lineage>
</organism>
<evidence type="ECO:0000256" key="1">
    <source>
        <dbReference type="SAM" id="MobiDB-lite"/>
    </source>
</evidence>
<name>A0A0E4H341_MYCLN</name>
<protein>
    <submittedName>
        <fullName evidence="2">Putative methyl-accepting chemotaxis sensory transducer</fullName>
    </submittedName>
</protein>
<accession>A0A0E4H341</accession>
<dbReference type="STRING" id="141349.BN1232_06085"/>
<proteinExistence type="predicted"/>
<feature type="compositionally biased region" description="Gly residues" evidence="1">
    <location>
        <begin position="253"/>
        <end position="293"/>
    </location>
</feature>
<evidence type="ECO:0000313" key="2">
    <source>
        <dbReference type="EMBL" id="CQD24171.1"/>
    </source>
</evidence>
<dbReference type="Proteomes" id="UP000199251">
    <property type="component" value="Unassembled WGS sequence"/>
</dbReference>
<evidence type="ECO:0000313" key="3">
    <source>
        <dbReference type="Proteomes" id="UP000199251"/>
    </source>
</evidence>
<feature type="region of interest" description="Disordered" evidence="1">
    <location>
        <begin position="164"/>
        <end position="293"/>
    </location>
</feature>
<feature type="region of interest" description="Disordered" evidence="1">
    <location>
        <begin position="441"/>
        <end position="475"/>
    </location>
</feature>
<feature type="compositionally biased region" description="Low complexity" evidence="1">
    <location>
        <begin position="223"/>
        <end position="236"/>
    </location>
</feature>
<feature type="compositionally biased region" description="Low complexity" evidence="1">
    <location>
        <begin position="367"/>
        <end position="414"/>
    </location>
</feature>
<feature type="compositionally biased region" description="Low complexity" evidence="1">
    <location>
        <begin position="448"/>
        <end position="475"/>
    </location>
</feature>
<dbReference type="AlphaFoldDB" id="A0A0E4H341"/>
<feature type="compositionally biased region" description="Basic and acidic residues" evidence="1">
    <location>
        <begin position="190"/>
        <end position="199"/>
    </location>
</feature>
<dbReference type="EMBL" id="CTEE01000002">
    <property type="protein sequence ID" value="CQD24171.1"/>
    <property type="molecule type" value="Genomic_DNA"/>
</dbReference>
<gene>
    <name evidence="2" type="ORF">BN1232_06085</name>
</gene>
<reference evidence="2 3" key="1">
    <citation type="submission" date="2015-03" db="EMBL/GenBank/DDBJ databases">
        <authorList>
            <person name="Urmite Genomes"/>
        </authorList>
    </citation>
    <scope>NUCLEOTIDE SEQUENCE [LARGE SCALE GENOMIC DNA]</scope>
    <source>
        <strain evidence="2 3">CSUR P1491</strain>
    </source>
</reference>
<sequence>MVFSEAMPSRRYSAVILAGLWPSSSGDDLRTDADGQGAAAQQVRQAADRTRDIGERFMDATEGRFAAAMYAGYQSVAGWLDAKAEFHEAAQAMYQGIGGDVDAAKSHFEHLDWQAHDAIEKLEAAGPLAQAEITAIVGGAHAACMAYATQTAAHIAGREAKFAKAATPSAKHPNPPGSAYPGPKFQESPYIKRDHEDSVKPAGDGNGEQPVRTGPGGKPGEQKPPGAGDDSADPAGAGTGSGPDKTPVRGEGRPGSGDTPGKGPLGGNGLPGFPGLGSGGGGSGGGLGSGGGSGGGLRSGLLGGGSPLSAFQSGLGSGNPGAGLGGTGGAALQGFSPASASGVGGGGLNPVGDFARGFNAGAGTGAGSPQAAGLPPLAGGSAPVSGTAGAGAPATPAGSAGPAPSAGSVSPTVSPLSGMAGAAPVGAVSGTGSGANLAPVGSDVIRHAGPGSASPSTSLASSSGSGPTMGGAATASAAGGAATASMAAGPLAATQGSAAESKSASRQDNDPVLAGAARLVYELMHGSRFYPGLDWCVGVFASEGGTFETVVTSNEGAGYVPAGVFLPRAARLLFADPLVDSAFRQRWFGWSNPVDTMVAYAGLRRGEDAKPPLYALAASSLMDATTLSAADVAGVEHTQLCSAFSSPLRGETLDQVLDPKHVHRLHLWDTELLAWLEDPDRSEGEVTLRCEQLTTAAWAAVSARLGTSGLIVPDAGAAVFNQLTYGDVVSDRWWVELWAATEEAQSLSGAVRPVEDSPVSVETYQQRHDLARLLECLYWWRPIAGVEQDASIRFSEIAYCARQIEGVEQSTTRIMSGKDVGFDSPAVV</sequence>